<dbReference type="InterPro" id="IPR002937">
    <property type="entry name" value="Amino_oxidase"/>
</dbReference>
<keyword evidence="1" id="KW-1133">Transmembrane helix</keyword>
<reference evidence="3" key="1">
    <citation type="journal article" date="2021" name="Proc. Natl. Acad. Sci. U.S.A.">
        <title>Global biogeography of chemosynthetic symbionts reveals both localized and globally distributed symbiont groups. .</title>
        <authorList>
            <person name="Osvatic J.T."/>
            <person name="Wilkins L.G.E."/>
            <person name="Leibrecht L."/>
            <person name="Leray M."/>
            <person name="Zauner S."/>
            <person name="Polzin J."/>
            <person name="Camacho Y."/>
            <person name="Gros O."/>
            <person name="van Gils J.A."/>
            <person name="Eisen J.A."/>
            <person name="Petersen J.M."/>
            <person name="Yuen B."/>
        </authorList>
    </citation>
    <scope>NUCLEOTIDE SEQUENCE</scope>
    <source>
        <strain evidence="3">MAGL173</strain>
    </source>
</reference>
<dbReference type="Gene3D" id="3.50.50.60">
    <property type="entry name" value="FAD/NAD(P)-binding domain"/>
    <property type="match status" value="3"/>
</dbReference>
<dbReference type="Proteomes" id="UP000886687">
    <property type="component" value="Unassembled WGS sequence"/>
</dbReference>
<accession>A0A9E4N1F2</accession>
<dbReference type="InterPro" id="IPR036188">
    <property type="entry name" value="FAD/NAD-bd_sf"/>
</dbReference>
<dbReference type="GO" id="GO:0016491">
    <property type="term" value="F:oxidoreductase activity"/>
    <property type="evidence" value="ECO:0007669"/>
    <property type="project" value="InterPro"/>
</dbReference>
<dbReference type="AlphaFoldDB" id="A0A9E4N1F2"/>
<dbReference type="PANTHER" id="PTHR42923:SF3">
    <property type="entry name" value="PROTOPORPHYRINOGEN OXIDASE"/>
    <property type="match status" value="1"/>
</dbReference>
<keyword evidence="1" id="KW-0812">Transmembrane</keyword>
<dbReference type="InterPro" id="IPR050464">
    <property type="entry name" value="Zeta_carotene_desat/Oxidored"/>
</dbReference>
<keyword evidence="1" id="KW-0472">Membrane</keyword>
<dbReference type="PANTHER" id="PTHR42923">
    <property type="entry name" value="PROTOPORPHYRINOGEN OXIDASE"/>
    <property type="match status" value="1"/>
</dbReference>
<sequence length="399" mass="43601">MKPGAVDLLIIGAGIGGLGLAQMARRFGMKSLVLEAGSHIGGAINSHHFQTEGGDYWAELGGHTCYNSYGNLLQLLEEAGQLDSLVPKLKLPYRMLVGDVLHSIPSQLNFFELLGVLPRLWKSNKAGNSVKGYFGGIIGSRNYRQVLGPALDAVVCQPSSDFPAESLFRKKPRRKEVMRSYTGGSGLQSFIDAISSGLEIRTQTPVTRIERMSDRYLVEVAGGEPVQADRLALAVAPDIASGLLATLMPELACHLAEIEMAEIDSQAVLIRSDSVELEPLAGIIAQQDDFYSAVSRDPVPDDNYRAFTFHFKPDVLDEVGRHGCITRVLGIEPADIIESASYRNRLPALRLGHYERIGLIDQQLKGTTLALTGNWFSGVSIEDTLIRSNDECQRLCKNY</sequence>
<protein>
    <submittedName>
        <fullName evidence="3">FAD-dependent oxidoreductase</fullName>
    </submittedName>
</protein>
<evidence type="ECO:0000256" key="1">
    <source>
        <dbReference type="SAM" id="Phobius"/>
    </source>
</evidence>
<evidence type="ECO:0000313" key="4">
    <source>
        <dbReference type="Proteomes" id="UP000886687"/>
    </source>
</evidence>
<name>A0A9E4N1F2_9GAMM</name>
<evidence type="ECO:0000313" key="3">
    <source>
        <dbReference type="EMBL" id="MCG7940921.1"/>
    </source>
</evidence>
<comment type="caution">
    <text evidence="3">The sequence shown here is derived from an EMBL/GenBank/DDBJ whole genome shotgun (WGS) entry which is preliminary data.</text>
</comment>
<dbReference type="SUPFAM" id="SSF51905">
    <property type="entry name" value="FAD/NAD(P)-binding domain"/>
    <property type="match status" value="1"/>
</dbReference>
<dbReference type="Pfam" id="PF01593">
    <property type="entry name" value="Amino_oxidase"/>
    <property type="match status" value="1"/>
</dbReference>
<dbReference type="Pfam" id="PF13450">
    <property type="entry name" value="NAD_binding_8"/>
    <property type="match status" value="1"/>
</dbReference>
<proteinExistence type="predicted"/>
<gene>
    <name evidence="3" type="ORF">JAZ04_18980</name>
</gene>
<dbReference type="EMBL" id="JAEPDI010000015">
    <property type="protein sequence ID" value="MCG7940921.1"/>
    <property type="molecule type" value="Genomic_DNA"/>
</dbReference>
<organism evidence="3 4">
    <name type="scientific">Candidatus Thiodiazotropha lotti</name>
    <dbReference type="NCBI Taxonomy" id="2792787"/>
    <lineage>
        <taxon>Bacteria</taxon>
        <taxon>Pseudomonadati</taxon>
        <taxon>Pseudomonadota</taxon>
        <taxon>Gammaproteobacteria</taxon>
        <taxon>Chromatiales</taxon>
        <taxon>Sedimenticolaceae</taxon>
        <taxon>Candidatus Thiodiazotropha</taxon>
    </lineage>
</organism>
<evidence type="ECO:0000259" key="2">
    <source>
        <dbReference type="Pfam" id="PF01593"/>
    </source>
</evidence>
<feature type="transmembrane region" description="Helical" evidence="1">
    <location>
        <begin position="6"/>
        <end position="24"/>
    </location>
</feature>
<feature type="domain" description="Amine oxidase" evidence="2">
    <location>
        <begin position="141"/>
        <end position="251"/>
    </location>
</feature>